<dbReference type="PROSITE" id="PS51297">
    <property type="entry name" value="K_BOX"/>
    <property type="match status" value="1"/>
</dbReference>
<dbReference type="Proteomes" id="UP000655225">
    <property type="component" value="Unassembled WGS sequence"/>
</dbReference>
<gene>
    <name evidence="3" type="ORF">HHK36_030751</name>
</gene>
<dbReference type="GO" id="GO:0003700">
    <property type="term" value="F:DNA-binding transcription factor activity"/>
    <property type="evidence" value="ECO:0007669"/>
    <property type="project" value="InterPro"/>
</dbReference>
<keyword evidence="4" id="KW-1185">Reference proteome</keyword>
<dbReference type="GO" id="GO:0005634">
    <property type="term" value="C:nucleus"/>
    <property type="evidence" value="ECO:0007669"/>
    <property type="project" value="InterPro"/>
</dbReference>
<reference evidence="3 4" key="1">
    <citation type="submission" date="2020-04" db="EMBL/GenBank/DDBJ databases">
        <title>Plant Genome Project.</title>
        <authorList>
            <person name="Zhang R.-G."/>
        </authorList>
    </citation>
    <scope>NUCLEOTIDE SEQUENCE [LARGE SCALE GENOMIC DNA]</scope>
    <source>
        <strain evidence="3">YNK0</strain>
        <tissue evidence="3">Leaf</tissue>
    </source>
</reference>
<feature type="coiled-coil region" evidence="1">
    <location>
        <begin position="209"/>
        <end position="236"/>
    </location>
</feature>
<accession>A0A834YA46</accession>
<protein>
    <recommendedName>
        <fullName evidence="2">K-box domain-containing protein</fullName>
    </recommendedName>
</protein>
<evidence type="ECO:0000256" key="1">
    <source>
        <dbReference type="SAM" id="Coils"/>
    </source>
</evidence>
<comment type="caution">
    <text evidence="3">The sequence shown here is derived from an EMBL/GenBank/DDBJ whole genome shotgun (WGS) entry which is preliminary data.</text>
</comment>
<proteinExistence type="predicted"/>
<evidence type="ECO:0000313" key="3">
    <source>
        <dbReference type="EMBL" id="KAF8377374.1"/>
    </source>
</evidence>
<dbReference type="Pfam" id="PF01486">
    <property type="entry name" value="K-box"/>
    <property type="match status" value="1"/>
</dbReference>
<keyword evidence="1" id="KW-0175">Coiled coil</keyword>
<organism evidence="3 4">
    <name type="scientific">Tetracentron sinense</name>
    <name type="common">Spur-leaf</name>
    <dbReference type="NCBI Taxonomy" id="13715"/>
    <lineage>
        <taxon>Eukaryota</taxon>
        <taxon>Viridiplantae</taxon>
        <taxon>Streptophyta</taxon>
        <taxon>Embryophyta</taxon>
        <taxon>Tracheophyta</taxon>
        <taxon>Spermatophyta</taxon>
        <taxon>Magnoliopsida</taxon>
        <taxon>Trochodendrales</taxon>
        <taxon>Trochodendraceae</taxon>
        <taxon>Tetracentron</taxon>
    </lineage>
</organism>
<name>A0A834YA46_TETSI</name>
<evidence type="ECO:0000259" key="2">
    <source>
        <dbReference type="PROSITE" id="PS51297"/>
    </source>
</evidence>
<sequence length="281" mass="31330">METLPISGVMVFIKGDSDQQRPCLDSQLFFFQLCNSKPYVLAYYRLSNRLFPSLEASVASVAEVSPDIVVTSAESTDEVVVDIIGSVVVVAKDTVDTYIYCCWGLGGMEDVSSTDAAEISDTNELLERHNLHSDNIGKLVHSSLELQLENSNYNRLSEEFAEKSQQLRNMKGEELQGLDIEELQKLEKSLEAGLSRVVETKGERIGEEITSLQRKGDQLVKENEQMRQQMAEISKRQKHVIADSENMVYEEGLSSDSVTNVCSFVSPPRDDDCSDTSLRLG</sequence>
<feature type="coiled-coil region" evidence="1">
    <location>
        <begin position="146"/>
        <end position="173"/>
    </location>
</feature>
<dbReference type="InterPro" id="IPR002487">
    <property type="entry name" value="TF_Kbox"/>
</dbReference>
<feature type="domain" description="K-box" evidence="2">
    <location>
        <begin position="146"/>
        <end position="236"/>
    </location>
</feature>
<dbReference type="EMBL" id="JABCRI010000024">
    <property type="protein sequence ID" value="KAF8377374.1"/>
    <property type="molecule type" value="Genomic_DNA"/>
</dbReference>
<evidence type="ECO:0000313" key="4">
    <source>
        <dbReference type="Proteomes" id="UP000655225"/>
    </source>
</evidence>
<dbReference type="AlphaFoldDB" id="A0A834YA46"/>